<accession>A0A5J4L461</accession>
<protein>
    <submittedName>
        <fullName evidence="2">Uncharacterized protein</fullName>
    </submittedName>
</protein>
<feature type="compositionally biased region" description="Pro residues" evidence="1">
    <location>
        <begin position="69"/>
        <end position="78"/>
    </location>
</feature>
<comment type="caution">
    <text evidence="2">The sequence shown here is derived from an EMBL/GenBank/DDBJ whole genome shotgun (WGS) entry which is preliminary data.</text>
</comment>
<sequence>MVLSWGIGGSSRWLDGGPVRRCTWGTGGVAAASCPWGGESGGAVRKGKFRCRNGKGRGTCRFGSRPRPARPAPGPVPPRSGRQRHPYGHSVKRGSEDFPSTEQRGEAR</sequence>
<feature type="region of interest" description="Disordered" evidence="1">
    <location>
        <begin position="55"/>
        <end position="108"/>
    </location>
</feature>
<organism evidence="2 3">
    <name type="scientific">Streptomyces angustmyceticus</name>
    <dbReference type="NCBI Taxonomy" id="285578"/>
    <lineage>
        <taxon>Bacteria</taxon>
        <taxon>Bacillati</taxon>
        <taxon>Actinomycetota</taxon>
        <taxon>Actinomycetes</taxon>
        <taxon>Kitasatosporales</taxon>
        <taxon>Streptomycetaceae</taxon>
        <taxon>Streptomyces</taxon>
    </lineage>
</organism>
<evidence type="ECO:0000313" key="2">
    <source>
        <dbReference type="EMBL" id="GES27604.1"/>
    </source>
</evidence>
<feature type="compositionally biased region" description="Basic residues" evidence="1">
    <location>
        <begin position="81"/>
        <end position="92"/>
    </location>
</feature>
<proteinExistence type="predicted"/>
<gene>
    <name evidence="2" type="ORF">San01_00900</name>
</gene>
<evidence type="ECO:0000313" key="3">
    <source>
        <dbReference type="Proteomes" id="UP000325598"/>
    </source>
</evidence>
<name>A0A5J4L461_9ACTN</name>
<reference evidence="2 3" key="1">
    <citation type="submission" date="2019-10" db="EMBL/GenBank/DDBJ databases">
        <title>Whole genome shotgun sequence of Streptomyces angustmyceticus NBRC 3934.</title>
        <authorList>
            <person name="Hosoyama A."/>
            <person name="Ichikawa N."/>
            <person name="Kimura A."/>
            <person name="Kitahashi Y."/>
            <person name="Komaki H."/>
            <person name="Uohara A."/>
        </authorList>
    </citation>
    <scope>NUCLEOTIDE SEQUENCE [LARGE SCALE GENOMIC DNA]</scope>
    <source>
        <strain evidence="2 3">NBRC 3934</strain>
    </source>
</reference>
<dbReference type="EMBL" id="BLAG01000004">
    <property type="protein sequence ID" value="GES27604.1"/>
    <property type="molecule type" value="Genomic_DNA"/>
</dbReference>
<keyword evidence="3" id="KW-1185">Reference proteome</keyword>
<evidence type="ECO:0000256" key="1">
    <source>
        <dbReference type="SAM" id="MobiDB-lite"/>
    </source>
</evidence>
<dbReference type="Proteomes" id="UP000325598">
    <property type="component" value="Unassembled WGS sequence"/>
</dbReference>
<dbReference type="AlphaFoldDB" id="A0A5J4L461"/>